<evidence type="ECO:0000256" key="4">
    <source>
        <dbReference type="PIRNR" id="PIRNR002190"/>
    </source>
</evidence>
<accession>A0A059F0B7</accession>
<keyword evidence="2 4" id="KW-0689">Ribosomal protein</keyword>
<dbReference type="InterPro" id="IPR028877">
    <property type="entry name" value="Ribosomal_eL20"/>
</dbReference>
<keyword evidence="3 4" id="KW-0687">Ribonucleoprotein</keyword>
<dbReference type="VEuPathDB" id="MicrosporidiaDB:H312_02000"/>
<protein>
    <recommendedName>
        <fullName evidence="4">60S ribosomal protein L20</fullName>
    </recommendedName>
</protein>
<dbReference type="InterPro" id="IPR021138">
    <property type="entry name" value="Ribosomal_eL20_eukaryotes"/>
</dbReference>
<feature type="domain" description="Large ribosomal subunit protein eL20" evidence="5">
    <location>
        <begin position="13"/>
        <end position="137"/>
    </location>
</feature>
<evidence type="ECO:0000256" key="1">
    <source>
        <dbReference type="ARBA" id="ARBA00009362"/>
    </source>
</evidence>
<evidence type="ECO:0000256" key="3">
    <source>
        <dbReference type="ARBA" id="ARBA00023274"/>
    </source>
</evidence>
<proteinExistence type="inferred from homology"/>
<dbReference type="SUPFAM" id="SSF160374">
    <property type="entry name" value="RplX-like"/>
    <property type="match status" value="1"/>
</dbReference>
<dbReference type="Proteomes" id="UP000030655">
    <property type="component" value="Unassembled WGS sequence"/>
</dbReference>
<dbReference type="PIRSF" id="PIRSF002190">
    <property type="entry name" value="Ribosomal_L18a"/>
    <property type="match status" value="1"/>
</dbReference>
<evidence type="ECO:0000256" key="2">
    <source>
        <dbReference type="ARBA" id="ARBA00022980"/>
    </source>
</evidence>
<dbReference type="Gene3D" id="3.10.20.10">
    <property type="match status" value="2"/>
</dbReference>
<organism evidence="6 7">
    <name type="scientific">Anncaliia algerae PRA339</name>
    <dbReference type="NCBI Taxonomy" id="1288291"/>
    <lineage>
        <taxon>Eukaryota</taxon>
        <taxon>Fungi</taxon>
        <taxon>Fungi incertae sedis</taxon>
        <taxon>Microsporidia</taxon>
        <taxon>Tubulinosematoidea</taxon>
        <taxon>Tubulinosematidae</taxon>
        <taxon>Anncaliia</taxon>
    </lineage>
</organism>
<dbReference type="GO" id="GO:0006412">
    <property type="term" value="P:translation"/>
    <property type="evidence" value="ECO:0007669"/>
    <property type="project" value="InterPro"/>
</dbReference>
<dbReference type="PANTHER" id="PTHR10052">
    <property type="entry name" value="60S RIBOSOMAL PROTEIN L18A"/>
    <property type="match status" value="1"/>
</dbReference>
<dbReference type="Pfam" id="PF01775">
    <property type="entry name" value="Ribosomal_L18A"/>
    <property type="match status" value="1"/>
</dbReference>
<dbReference type="GO" id="GO:1990904">
    <property type="term" value="C:ribonucleoprotein complex"/>
    <property type="evidence" value="ECO:0007669"/>
    <property type="project" value="UniProtKB-KW"/>
</dbReference>
<dbReference type="GO" id="GO:0003735">
    <property type="term" value="F:structural constituent of ribosome"/>
    <property type="evidence" value="ECO:0007669"/>
    <property type="project" value="InterPro"/>
</dbReference>
<dbReference type="AlphaFoldDB" id="A0A059F0B7"/>
<evidence type="ECO:0000313" key="6">
    <source>
        <dbReference type="EMBL" id="KCZ80580.1"/>
    </source>
</evidence>
<dbReference type="InterPro" id="IPR023573">
    <property type="entry name" value="Ribosomal_eL20_dom"/>
</dbReference>
<reference evidence="6 7" key="2">
    <citation type="submission" date="2014-03" db="EMBL/GenBank/DDBJ databases">
        <title>The Genome Sequence of Anncaliia algerae insect isolate PRA339.</title>
        <authorList>
            <consortium name="The Broad Institute Genome Sequencing Platform"/>
            <consortium name="The Broad Institute Genome Sequencing Center for Infectious Disease"/>
            <person name="Cuomo C."/>
            <person name="Becnel J."/>
            <person name="Sanscrainte N."/>
            <person name="Walker B."/>
            <person name="Young S.K."/>
            <person name="Zeng Q."/>
            <person name="Gargeya S."/>
            <person name="Fitzgerald M."/>
            <person name="Haas B."/>
            <person name="Abouelleil A."/>
            <person name="Alvarado L."/>
            <person name="Arachchi H.M."/>
            <person name="Berlin A.M."/>
            <person name="Chapman S.B."/>
            <person name="Dewar J."/>
            <person name="Goldberg J."/>
            <person name="Griggs A."/>
            <person name="Gujja S."/>
            <person name="Hansen M."/>
            <person name="Howarth C."/>
            <person name="Imamovic A."/>
            <person name="Larimer J."/>
            <person name="McCowan C."/>
            <person name="Murphy C."/>
            <person name="Neiman D."/>
            <person name="Pearson M."/>
            <person name="Priest M."/>
            <person name="Roberts A."/>
            <person name="Saif S."/>
            <person name="Shea T."/>
            <person name="Sisk P."/>
            <person name="Sykes S."/>
            <person name="Wortman J."/>
            <person name="Nusbaum C."/>
            <person name="Birren B."/>
        </authorList>
    </citation>
    <scope>NUCLEOTIDE SEQUENCE [LARGE SCALE GENOMIC DNA]</scope>
    <source>
        <strain evidence="6 7">PRA339</strain>
    </source>
</reference>
<name>A0A059F0B7_9MICR</name>
<keyword evidence="7" id="KW-1185">Reference proteome</keyword>
<reference evidence="7" key="1">
    <citation type="submission" date="2013-02" db="EMBL/GenBank/DDBJ databases">
        <authorList>
            <consortium name="The Broad Institute Genome Sequencing Platform"/>
            <person name="Cuomo C."/>
            <person name="Becnel J."/>
            <person name="Sanscrainte N."/>
            <person name="Walker B."/>
            <person name="Young S.K."/>
            <person name="Zeng Q."/>
            <person name="Gargeya S."/>
            <person name="Fitzgerald M."/>
            <person name="Haas B."/>
            <person name="Abouelleil A."/>
            <person name="Alvarado L."/>
            <person name="Arachchi H.M."/>
            <person name="Berlin A.M."/>
            <person name="Chapman S.B."/>
            <person name="Dewar J."/>
            <person name="Goldberg J."/>
            <person name="Griggs A."/>
            <person name="Gujja S."/>
            <person name="Hansen M."/>
            <person name="Howarth C."/>
            <person name="Imamovic A."/>
            <person name="Larimer J."/>
            <person name="McCowan C."/>
            <person name="Murphy C."/>
            <person name="Neiman D."/>
            <person name="Pearson M."/>
            <person name="Priest M."/>
            <person name="Roberts A."/>
            <person name="Saif S."/>
            <person name="Shea T."/>
            <person name="Sisk P."/>
            <person name="Sykes S."/>
            <person name="Wortman J."/>
            <person name="Nusbaum C."/>
            <person name="Birren B."/>
        </authorList>
    </citation>
    <scope>NUCLEOTIDE SEQUENCE [LARGE SCALE GENOMIC DNA]</scope>
    <source>
        <strain evidence="7">PRA339</strain>
    </source>
</reference>
<dbReference type="GO" id="GO:0005840">
    <property type="term" value="C:ribosome"/>
    <property type="evidence" value="ECO:0007669"/>
    <property type="project" value="UniProtKB-KW"/>
</dbReference>
<dbReference type="HOGENOM" id="CLU_080773_2_0_1"/>
<evidence type="ECO:0000313" key="7">
    <source>
        <dbReference type="Proteomes" id="UP000030655"/>
    </source>
</evidence>
<dbReference type="OrthoDB" id="1294322at2759"/>
<dbReference type="EMBL" id="KK365172">
    <property type="protein sequence ID" value="KCZ80580.1"/>
    <property type="molecule type" value="Genomic_DNA"/>
</dbReference>
<dbReference type="STRING" id="1288291.A0A059F0B7"/>
<gene>
    <name evidence="6" type="ORF">H312_02000</name>
</gene>
<dbReference type="HAMAP" id="MF_00273">
    <property type="entry name" value="Ribosomal_eL20"/>
    <property type="match status" value="1"/>
</dbReference>
<evidence type="ECO:0000259" key="5">
    <source>
        <dbReference type="Pfam" id="PF01775"/>
    </source>
</evidence>
<sequence>MNLIAASNPNFGVKEYKIYGSKIPTEQEAFPQIYTMNIFAKNEIVARSKFLKQLRIKHKIKASATVILRCEENKEDYSNMSVQNYGIKFVYRSKKGTLLNMYKEFRAISRCDAVDSLFNDMASKHKVKKSEIFIVSINQLEKNDLLRQRVAEFAEEGVQYPIFKKELAVTEDLVVKGTKLFD</sequence>
<comment type="similarity">
    <text evidence="1 4">Belongs to the eukaryotic ribosomal protein eL20 family.</text>
</comment>